<accession>A0A562QLN6</accession>
<reference evidence="1 2" key="1">
    <citation type="journal article" date="2015" name="Stand. Genomic Sci.">
        <title>Genomic Encyclopedia of Bacterial and Archaeal Type Strains, Phase III: the genomes of soil and plant-associated and newly described type strains.</title>
        <authorList>
            <person name="Whitman W.B."/>
            <person name="Woyke T."/>
            <person name="Klenk H.P."/>
            <person name="Zhou Y."/>
            <person name="Lilburn T.G."/>
            <person name="Beck B.J."/>
            <person name="De Vos P."/>
            <person name="Vandamme P."/>
            <person name="Eisen J.A."/>
            <person name="Garrity G."/>
            <person name="Hugenholtz P."/>
            <person name="Kyrpides N.C."/>
        </authorList>
    </citation>
    <scope>NUCLEOTIDE SEQUENCE [LARGE SCALE GENOMIC DNA]</scope>
    <source>
        <strain evidence="1 2">CGMCC 1.6858</strain>
    </source>
</reference>
<proteinExistence type="predicted"/>
<dbReference type="AlphaFoldDB" id="A0A562QLN6"/>
<keyword evidence="2" id="KW-1185">Reference proteome</keyword>
<sequence>MVMIIYRWFILLFSLLPVFVQAEACIVHSEGKHVDVKVCQQNRTIPAQLFHEGFCKPELADQNVNVTYAEQCPAGGFGVCQKAHVQGTPYQQDIYYYGVPSDARFLKPFCEQQNKGHWLDRLLPAQKSDR</sequence>
<comment type="caution">
    <text evidence="1">The sequence shown here is derived from an EMBL/GenBank/DDBJ whole genome shotgun (WGS) entry which is preliminary data.</text>
</comment>
<gene>
    <name evidence="1" type="ORF">IQ22_00915</name>
</gene>
<protein>
    <recommendedName>
        <fullName evidence="3">NADH:ubiquinone oxidoreductase</fullName>
    </recommendedName>
</protein>
<dbReference type="EMBL" id="VLKY01000002">
    <property type="protein sequence ID" value="TWI57698.1"/>
    <property type="molecule type" value="Genomic_DNA"/>
</dbReference>
<organism evidence="1 2">
    <name type="scientific">Pseudomonas duriflava</name>
    <dbReference type="NCBI Taxonomy" id="459528"/>
    <lineage>
        <taxon>Bacteria</taxon>
        <taxon>Pseudomonadati</taxon>
        <taxon>Pseudomonadota</taxon>
        <taxon>Gammaproteobacteria</taxon>
        <taxon>Pseudomonadales</taxon>
        <taxon>Pseudomonadaceae</taxon>
        <taxon>Pseudomonas</taxon>
    </lineage>
</organism>
<name>A0A562QLN6_9PSED</name>
<evidence type="ECO:0000313" key="2">
    <source>
        <dbReference type="Proteomes" id="UP000316905"/>
    </source>
</evidence>
<evidence type="ECO:0008006" key="3">
    <source>
        <dbReference type="Google" id="ProtNLM"/>
    </source>
</evidence>
<dbReference type="Proteomes" id="UP000316905">
    <property type="component" value="Unassembled WGS sequence"/>
</dbReference>
<evidence type="ECO:0000313" key="1">
    <source>
        <dbReference type="EMBL" id="TWI57698.1"/>
    </source>
</evidence>